<dbReference type="GO" id="GO:0042597">
    <property type="term" value="C:periplasmic space"/>
    <property type="evidence" value="ECO:0007669"/>
    <property type="project" value="UniProtKB-SubCell"/>
</dbReference>
<keyword evidence="2" id="KW-0732">Signal</keyword>
<sequence length="679" mass="75163">MSTLGWKINRLKLMSVGEIVWRVEQMARKKASKLGLGLAAQPPRPALPQQAPRFLPDGAAGGDSAALLAAADAILAGRWNVFAMRGVELGFPPQWNRDPKTGTQAPMGLGKAIDYRSERVVGDIKYLWEPSRHLELVTLAQAWQASGEQRYADGARALLQSWFDQCPYPQGVHWTSSLELAVRLLNWAFAWELLGGAASPLFAGADGEQFQRQWLDSIYQHCHFIQGYFSRHSSANNHLFGEYMGLFVASLVWPCWPDSARWRALSKRGLEVEALKQNTADGVNKEQAVYYQHEVMDMMLLCHLVGQAHGVAFAPAYLQRLEKLADFLAALLDAGGHMPMTGDADDAQMVRLAHEAGWSPYRSLLASCALLFGRADFKRKAGALDDKTRWLFGRAGQQRWDSLVPAGAEQPVMAFPEGGYYLLGQRFGGAGEVRLVADCAPLGYLSIAAHGHADALAFTLSLGGEEFLVDPGTYAYHTQKSWRDYFRSTAAHNTVCVDHQDQSEIGGNFMWLRKANARLLAHQPSGPVQRFEGEHDGYKRLADPVIHRRVVEFDTNRNTLVVKDILQCRAQHHVALHWQLAEGCRTQLEDGTVRVLGQRSELQLRCGFGGGAELLRGSETPIGGWISRRFDEKTAIDTLRWQGTVNGTTEIVTELRLLVNAVADAAPEAARVSTQQVSI</sequence>
<gene>
    <name evidence="7" type="ORF">GTP91_27845</name>
</gene>
<evidence type="ECO:0000256" key="2">
    <source>
        <dbReference type="ARBA" id="ARBA00022729"/>
    </source>
</evidence>
<accession>A0A845GCP7</accession>
<evidence type="ECO:0000259" key="5">
    <source>
        <dbReference type="Pfam" id="PF07940"/>
    </source>
</evidence>
<evidence type="ECO:0000256" key="4">
    <source>
        <dbReference type="ARBA" id="ARBA00023239"/>
    </source>
</evidence>
<dbReference type="PANTHER" id="PTHR39210">
    <property type="entry name" value="HEPARIN-SULFATE LYASE"/>
    <property type="match status" value="1"/>
</dbReference>
<evidence type="ECO:0000313" key="7">
    <source>
        <dbReference type="EMBL" id="MYM90976.1"/>
    </source>
</evidence>
<dbReference type="AlphaFoldDB" id="A0A845GCP7"/>
<keyword evidence="3" id="KW-0574">Periplasm</keyword>
<protein>
    <submittedName>
        <fullName evidence="7">Heparinase</fullName>
    </submittedName>
</protein>
<proteinExistence type="predicted"/>
<evidence type="ECO:0000256" key="1">
    <source>
        <dbReference type="ARBA" id="ARBA00004418"/>
    </source>
</evidence>
<comment type="caution">
    <text evidence="7">The sequence shown here is derived from an EMBL/GenBank/DDBJ whole genome shotgun (WGS) entry which is preliminary data.</text>
</comment>
<comment type="subcellular location">
    <subcellularLocation>
        <location evidence="1">Periplasm</location>
    </subcellularLocation>
</comment>
<dbReference type="GO" id="GO:0016829">
    <property type="term" value="F:lyase activity"/>
    <property type="evidence" value="ECO:0007669"/>
    <property type="project" value="UniProtKB-KW"/>
</dbReference>
<evidence type="ECO:0000259" key="6">
    <source>
        <dbReference type="Pfam" id="PF16889"/>
    </source>
</evidence>
<evidence type="ECO:0000313" key="8">
    <source>
        <dbReference type="Proteomes" id="UP000470302"/>
    </source>
</evidence>
<dbReference type="InterPro" id="IPR031680">
    <property type="entry name" value="Hepar_II_III_N"/>
</dbReference>
<dbReference type="PANTHER" id="PTHR39210:SF1">
    <property type="entry name" value="HEPARIN-SULFATE LYASE"/>
    <property type="match status" value="1"/>
</dbReference>
<dbReference type="RefSeq" id="WP_161099681.1">
    <property type="nucleotide sequence ID" value="NZ_WWCW01000154.1"/>
</dbReference>
<dbReference type="EMBL" id="WWCW01000154">
    <property type="protein sequence ID" value="MYM90976.1"/>
    <property type="molecule type" value="Genomic_DNA"/>
</dbReference>
<feature type="domain" description="Heparin-sulfate lyase N-terminal" evidence="6">
    <location>
        <begin position="109"/>
        <end position="348"/>
    </location>
</feature>
<dbReference type="InterPro" id="IPR008929">
    <property type="entry name" value="Chondroitin_lyas"/>
</dbReference>
<dbReference type="Pfam" id="PF07940">
    <property type="entry name" value="Hepar_II_III_C"/>
    <property type="match status" value="1"/>
</dbReference>
<reference evidence="7 8" key="1">
    <citation type="submission" date="2020-01" db="EMBL/GenBank/DDBJ databases">
        <title>Novel species isolated from a subtropical stream in China.</title>
        <authorList>
            <person name="Lu H."/>
        </authorList>
    </citation>
    <scope>NUCLEOTIDE SEQUENCE [LARGE SCALE GENOMIC DNA]</scope>
    <source>
        <strain evidence="7 8">FT82W</strain>
    </source>
</reference>
<dbReference type="Pfam" id="PF16889">
    <property type="entry name" value="Hepar_II_III_N"/>
    <property type="match status" value="1"/>
</dbReference>
<dbReference type="Gene3D" id="1.50.10.100">
    <property type="entry name" value="Chondroitin AC/alginate lyase"/>
    <property type="match status" value="1"/>
</dbReference>
<name>A0A845GCP7_9BURK</name>
<dbReference type="Gene3D" id="2.70.98.70">
    <property type="match status" value="1"/>
</dbReference>
<dbReference type="SUPFAM" id="SSF48230">
    <property type="entry name" value="Chondroitin AC/alginate lyase"/>
    <property type="match status" value="1"/>
</dbReference>
<keyword evidence="4" id="KW-0456">Lyase</keyword>
<organism evidence="7 8">
    <name type="scientific">Duganella vulcania</name>
    <dbReference type="NCBI Taxonomy" id="2692166"/>
    <lineage>
        <taxon>Bacteria</taxon>
        <taxon>Pseudomonadati</taxon>
        <taxon>Pseudomonadota</taxon>
        <taxon>Betaproteobacteria</taxon>
        <taxon>Burkholderiales</taxon>
        <taxon>Oxalobacteraceae</taxon>
        <taxon>Telluria group</taxon>
        <taxon>Duganella</taxon>
    </lineage>
</organism>
<dbReference type="Proteomes" id="UP000470302">
    <property type="component" value="Unassembled WGS sequence"/>
</dbReference>
<dbReference type="InterPro" id="IPR012480">
    <property type="entry name" value="Hepar_II_III_C"/>
</dbReference>
<feature type="domain" description="Heparinase II/III-like C-terminal" evidence="5">
    <location>
        <begin position="411"/>
        <end position="652"/>
    </location>
</feature>
<evidence type="ECO:0000256" key="3">
    <source>
        <dbReference type="ARBA" id="ARBA00022764"/>
    </source>
</evidence>